<dbReference type="OrthoDB" id="6161911at2759"/>
<gene>
    <name evidence="2" type="ORF">chiPu_0023821</name>
</gene>
<sequence>MPFTLCHTGAEAAEVLSRDSHIQSAKITSTERASLLAKKTVLLFPKKTPDSLLGEALNSTTSAAGGDVWSLAASAEPVAEKSAAEEETSSSSDSSSDSDEETMTEEAIKTPVKFSKPDSVLSGADWTRERADGDRGRLVTEPKELSCAAKVPVSKDSTCTELSKGEGRETRAAQGSHDLLSSAVCDRAEATVTAPEASIPPRNTLTTQKTTASSPPREQVLSAQGESQEPQYNSAEERTPESIESASADTLHGTSV</sequence>
<comment type="caution">
    <text evidence="2">The sequence shown here is derived from an EMBL/GenBank/DDBJ whole genome shotgun (WGS) entry which is preliminary data.</text>
</comment>
<reference evidence="2 3" key="1">
    <citation type="journal article" date="2018" name="Nat. Ecol. Evol.">
        <title>Shark genomes provide insights into elasmobranch evolution and the origin of vertebrates.</title>
        <authorList>
            <person name="Hara Y"/>
            <person name="Yamaguchi K"/>
            <person name="Onimaru K"/>
            <person name="Kadota M"/>
            <person name="Koyanagi M"/>
            <person name="Keeley SD"/>
            <person name="Tatsumi K"/>
            <person name="Tanaka K"/>
            <person name="Motone F"/>
            <person name="Kageyama Y"/>
            <person name="Nozu R"/>
            <person name="Adachi N"/>
            <person name="Nishimura O"/>
            <person name="Nakagawa R"/>
            <person name="Tanegashima C"/>
            <person name="Kiyatake I"/>
            <person name="Matsumoto R"/>
            <person name="Murakumo K"/>
            <person name="Nishida K"/>
            <person name="Terakita A"/>
            <person name="Kuratani S"/>
            <person name="Sato K"/>
            <person name="Hyodo S Kuraku.S."/>
        </authorList>
    </citation>
    <scope>NUCLEOTIDE SEQUENCE [LARGE SCALE GENOMIC DNA]</scope>
</reference>
<evidence type="ECO:0000313" key="3">
    <source>
        <dbReference type="Proteomes" id="UP000287033"/>
    </source>
</evidence>
<protein>
    <submittedName>
        <fullName evidence="2">Uncharacterized protein</fullName>
    </submittedName>
</protein>
<feature type="compositionally biased region" description="Polar residues" evidence="1">
    <location>
        <begin position="242"/>
        <end position="256"/>
    </location>
</feature>
<organism evidence="2 3">
    <name type="scientific">Chiloscyllium punctatum</name>
    <name type="common">Brownbanded bambooshark</name>
    <name type="synonym">Hemiscyllium punctatum</name>
    <dbReference type="NCBI Taxonomy" id="137246"/>
    <lineage>
        <taxon>Eukaryota</taxon>
        <taxon>Metazoa</taxon>
        <taxon>Chordata</taxon>
        <taxon>Craniata</taxon>
        <taxon>Vertebrata</taxon>
        <taxon>Chondrichthyes</taxon>
        <taxon>Elasmobranchii</taxon>
        <taxon>Galeomorphii</taxon>
        <taxon>Galeoidea</taxon>
        <taxon>Orectolobiformes</taxon>
        <taxon>Hemiscylliidae</taxon>
        <taxon>Chiloscyllium</taxon>
    </lineage>
</organism>
<accession>A0A401TA14</accession>
<evidence type="ECO:0000256" key="1">
    <source>
        <dbReference type="SAM" id="MobiDB-lite"/>
    </source>
</evidence>
<proteinExistence type="predicted"/>
<feature type="compositionally biased region" description="Basic and acidic residues" evidence="1">
    <location>
        <begin position="126"/>
        <end position="144"/>
    </location>
</feature>
<dbReference type="OMA" id="REPDEVC"/>
<evidence type="ECO:0000313" key="2">
    <source>
        <dbReference type="EMBL" id="GCC39464.1"/>
    </source>
</evidence>
<feature type="compositionally biased region" description="Polar residues" evidence="1">
    <location>
        <begin position="201"/>
        <end position="234"/>
    </location>
</feature>
<dbReference type="Proteomes" id="UP000287033">
    <property type="component" value="Unassembled WGS sequence"/>
</dbReference>
<dbReference type="AlphaFoldDB" id="A0A401TA14"/>
<keyword evidence="3" id="KW-1185">Reference proteome</keyword>
<dbReference type="EMBL" id="BEZZ01027550">
    <property type="protein sequence ID" value="GCC39464.1"/>
    <property type="molecule type" value="Genomic_DNA"/>
</dbReference>
<feature type="region of interest" description="Disordered" evidence="1">
    <location>
        <begin position="74"/>
        <end position="256"/>
    </location>
</feature>
<name>A0A401TA14_CHIPU</name>